<dbReference type="EC" id="3.6.1.-" evidence="7"/>
<comment type="catalytic activity">
    <reaction evidence="6">
        <text>a 5'-end NAD(+)-phospho-ribonucleoside in mRNA + H2O = a 5'-end phospho-ribonucleoside in mRNA + NAD(+) + H(+)</text>
        <dbReference type="Rhea" id="RHEA:60880"/>
        <dbReference type="Rhea" id="RHEA-COMP:15692"/>
        <dbReference type="Rhea" id="RHEA-COMP:15698"/>
        <dbReference type="ChEBI" id="CHEBI:15377"/>
        <dbReference type="ChEBI" id="CHEBI:15378"/>
        <dbReference type="ChEBI" id="CHEBI:57540"/>
        <dbReference type="ChEBI" id="CHEBI:138282"/>
        <dbReference type="ChEBI" id="CHEBI:144029"/>
    </reaction>
    <physiologicalReaction direction="left-to-right" evidence="6">
        <dbReference type="Rhea" id="RHEA:60881"/>
    </physiologicalReaction>
</comment>
<protein>
    <recommendedName>
        <fullName evidence="7">Decapping nuclease</fullName>
        <ecNumber evidence="7">3.6.1.-</ecNumber>
    </recommendedName>
</protein>
<dbReference type="GO" id="GO:0046872">
    <property type="term" value="F:metal ion binding"/>
    <property type="evidence" value="ECO:0007669"/>
    <property type="project" value="UniProtKB-KW"/>
</dbReference>
<keyword evidence="7" id="KW-0539">Nucleus</keyword>
<keyword evidence="7" id="KW-0378">Hydrolase</keyword>
<keyword evidence="7" id="KW-0694">RNA-binding</keyword>
<keyword evidence="7" id="KW-0479">Metal-binding</keyword>
<dbReference type="InterPro" id="IPR039039">
    <property type="entry name" value="RAI1-like_fam"/>
</dbReference>
<dbReference type="GO" id="GO:0000166">
    <property type="term" value="F:nucleotide binding"/>
    <property type="evidence" value="ECO:0007669"/>
    <property type="project" value="UniProtKB-KW"/>
</dbReference>
<reference evidence="9 10" key="1">
    <citation type="journal article" date="2023" name="Elife">
        <title>Identification of key yeast species and microbe-microbe interactions impacting larval growth of Drosophila in the wild.</title>
        <authorList>
            <person name="Mure A."/>
            <person name="Sugiura Y."/>
            <person name="Maeda R."/>
            <person name="Honda K."/>
            <person name="Sakurai N."/>
            <person name="Takahashi Y."/>
            <person name="Watada M."/>
            <person name="Katoh T."/>
            <person name="Gotoh A."/>
            <person name="Gotoh Y."/>
            <person name="Taniguchi I."/>
            <person name="Nakamura K."/>
            <person name="Hayashi T."/>
            <person name="Katayama T."/>
            <person name="Uemura T."/>
            <person name="Hattori Y."/>
        </authorList>
    </citation>
    <scope>NUCLEOTIDE SEQUENCE [LARGE SCALE GENOMIC DNA]</scope>
    <source>
        <strain evidence="9 10">SC-9</strain>
    </source>
</reference>
<evidence type="ECO:0000256" key="7">
    <source>
        <dbReference type="RuleBase" id="RU367113"/>
    </source>
</evidence>
<dbReference type="GO" id="GO:0005829">
    <property type="term" value="C:cytosol"/>
    <property type="evidence" value="ECO:0007669"/>
    <property type="project" value="TreeGrafter"/>
</dbReference>
<evidence type="ECO:0000256" key="5">
    <source>
        <dbReference type="ARBA" id="ARBA00044692"/>
    </source>
</evidence>
<dbReference type="GO" id="GO:0005634">
    <property type="term" value="C:nucleus"/>
    <property type="evidence" value="ECO:0007669"/>
    <property type="project" value="UniProtKB-SubCell"/>
</dbReference>
<name>A0AAV5QLY3_9ASCO</name>
<keyword evidence="7" id="KW-0547">Nucleotide-binding</keyword>
<evidence type="ECO:0000313" key="10">
    <source>
        <dbReference type="Proteomes" id="UP001360560"/>
    </source>
</evidence>
<dbReference type="GO" id="GO:0110155">
    <property type="term" value="P:NAD-cap decapping"/>
    <property type="evidence" value="ECO:0007669"/>
    <property type="project" value="TreeGrafter"/>
</dbReference>
<evidence type="ECO:0000256" key="2">
    <source>
        <dbReference type="ARBA" id="ARBA00006562"/>
    </source>
</evidence>
<accession>A0AAV5QLY3</accession>
<evidence type="ECO:0000256" key="4">
    <source>
        <dbReference type="ARBA" id="ARBA00044676"/>
    </source>
</evidence>
<dbReference type="PANTHER" id="PTHR12395:SF9">
    <property type="entry name" value="DECAPPING AND EXORIBONUCLEASE PROTEIN"/>
    <property type="match status" value="1"/>
</dbReference>
<proteinExistence type="inferred from homology"/>
<comment type="catalytic activity">
    <reaction evidence="5">
        <text>a 5'-end triphospho-ribonucleoside in mRNA + H2O = a 5'-end phospho-ribonucleoside in mRNA + diphosphate + H(+)</text>
        <dbReference type="Rhea" id="RHEA:78683"/>
        <dbReference type="Rhea" id="RHEA-COMP:15692"/>
        <dbReference type="Rhea" id="RHEA-COMP:17164"/>
        <dbReference type="ChEBI" id="CHEBI:15377"/>
        <dbReference type="ChEBI" id="CHEBI:15378"/>
        <dbReference type="ChEBI" id="CHEBI:33019"/>
        <dbReference type="ChEBI" id="CHEBI:138282"/>
        <dbReference type="ChEBI" id="CHEBI:167618"/>
    </reaction>
    <physiologicalReaction direction="left-to-right" evidence="5">
        <dbReference type="Rhea" id="RHEA:78684"/>
    </physiologicalReaction>
</comment>
<evidence type="ECO:0000259" key="8">
    <source>
        <dbReference type="Pfam" id="PF08652"/>
    </source>
</evidence>
<dbReference type="InterPro" id="IPR013961">
    <property type="entry name" value="RAI1"/>
</dbReference>
<sequence length="403" mass="46435">MEVKTFPITSRTNSTALKQPKELTSYNRTKDGSYLMEPQSSPSYYYFPDAYLNKGFNLSTGYKSFEKFPDTAPMDGFLQAIKLWEQQHQKKIDGNIISFRGIMTMLVTLPHAIDKPFDLNVMYFDGQIFLKLDQQSETAKRAQETQDRMGGAGRVSEEMLDKFTYSGYKFETLVTLDKPWADCSRKDIEGRDAKVVSNAEQYLSVVRTGIDKTKLILGGEVDCVFDYKPTVGDKYSGKDGILGHYVELKTSKTIEHVGQAINFEKKLYRTWAQCFLMGVPKIFYGFRDDNFYLRSIEQFKTEDVPLLLRDSNLPRHANNPKNRKISCMDSLKWFGAVLDWLGQVVPKSDDVAVQTNTVYRLSFDKVQMKFYQLPTEESTRIIQEEPVLTSEFIEWRKQLKAGK</sequence>
<evidence type="ECO:0000256" key="3">
    <source>
        <dbReference type="ARBA" id="ARBA00022722"/>
    </source>
</evidence>
<evidence type="ECO:0000313" key="9">
    <source>
        <dbReference type="EMBL" id="GMM35627.1"/>
    </source>
</evidence>
<dbReference type="Proteomes" id="UP001360560">
    <property type="component" value="Unassembled WGS sequence"/>
</dbReference>
<keyword evidence="10" id="KW-1185">Reference proteome</keyword>
<evidence type="ECO:0000256" key="6">
    <source>
        <dbReference type="ARBA" id="ARBA00048124"/>
    </source>
</evidence>
<dbReference type="GO" id="GO:0003723">
    <property type="term" value="F:RNA binding"/>
    <property type="evidence" value="ECO:0007669"/>
    <property type="project" value="UniProtKB-KW"/>
</dbReference>
<dbReference type="RefSeq" id="XP_064852627.1">
    <property type="nucleotide sequence ID" value="XM_064996555.1"/>
</dbReference>
<dbReference type="PANTHER" id="PTHR12395">
    <property type="entry name" value="DOM-3 RELATED"/>
    <property type="match status" value="1"/>
</dbReference>
<comment type="subcellular location">
    <subcellularLocation>
        <location evidence="7">Nucleus</location>
    </subcellularLocation>
</comment>
<dbReference type="GeneID" id="90073606"/>
<dbReference type="EMBL" id="BTFZ01000010">
    <property type="protein sequence ID" value="GMM35627.1"/>
    <property type="molecule type" value="Genomic_DNA"/>
</dbReference>
<comment type="catalytic activity">
    <reaction evidence="4">
        <text>a 5'-end (N(7)-methyl 5'-triphosphoguanosine)-ribonucleoside-ribonucleotide in mRNA + H2O = a (N(7)-methyl 5'-triphosphoguanosine)-nucleoside + a 5'-end phospho-ribonucleoside in mRNA + H(+)</text>
        <dbReference type="Rhea" id="RHEA:66928"/>
        <dbReference type="Rhea" id="RHEA-COMP:15692"/>
        <dbReference type="Rhea" id="RHEA-COMP:17313"/>
        <dbReference type="ChEBI" id="CHEBI:15377"/>
        <dbReference type="ChEBI" id="CHEBI:15378"/>
        <dbReference type="ChEBI" id="CHEBI:138282"/>
        <dbReference type="ChEBI" id="CHEBI:172876"/>
        <dbReference type="ChEBI" id="CHEBI:172877"/>
    </reaction>
    <physiologicalReaction direction="left-to-right" evidence="4">
        <dbReference type="Rhea" id="RHEA:66929"/>
    </physiologicalReaction>
</comment>
<dbReference type="GO" id="GO:0034353">
    <property type="term" value="F:mRNA 5'-diphosphatase activity"/>
    <property type="evidence" value="ECO:0007669"/>
    <property type="project" value="TreeGrafter"/>
</dbReference>
<comment type="similarity">
    <text evidence="2 7">Belongs to the DXO/Dom3Z family.</text>
</comment>
<keyword evidence="3 7" id="KW-0540">Nuclease</keyword>
<comment type="caution">
    <text evidence="9">The sequence shown here is derived from an EMBL/GenBank/DDBJ whole genome shotgun (WGS) entry which is preliminary data.</text>
</comment>
<dbReference type="GO" id="GO:0000956">
    <property type="term" value="P:nuclear-transcribed mRNA catabolic process"/>
    <property type="evidence" value="ECO:0007669"/>
    <property type="project" value="TreeGrafter"/>
</dbReference>
<feature type="domain" description="RAI1-like" evidence="8">
    <location>
        <begin position="18"/>
        <end position="384"/>
    </location>
</feature>
<dbReference type="AlphaFoldDB" id="A0AAV5QLY3"/>
<dbReference type="GO" id="GO:0004518">
    <property type="term" value="F:nuclease activity"/>
    <property type="evidence" value="ECO:0007669"/>
    <property type="project" value="UniProtKB-KW"/>
</dbReference>
<organism evidence="9 10">
    <name type="scientific">Saccharomycopsis crataegensis</name>
    <dbReference type="NCBI Taxonomy" id="43959"/>
    <lineage>
        <taxon>Eukaryota</taxon>
        <taxon>Fungi</taxon>
        <taxon>Dikarya</taxon>
        <taxon>Ascomycota</taxon>
        <taxon>Saccharomycotina</taxon>
        <taxon>Saccharomycetes</taxon>
        <taxon>Saccharomycopsidaceae</taxon>
        <taxon>Saccharomycopsis</taxon>
    </lineage>
</organism>
<comment type="cofactor">
    <cofactor evidence="1 7">
        <name>a divalent metal cation</name>
        <dbReference type="ChEBI" id="CHEBI:60240"/>
    </cofactor>
</comment>
<comment type="function">
    <text evidence="7">Decapping enzyme for NAD-capped RNAs: specifically hydrolyzes the nicotinamide adenine dinucleotide (NAD) cap from a subset of RNAs by removing the entire NAD moiety from the 5'-end of an NAD-capped RNA.</text>
</comment>
<evidence type="ECO:0000256" key="1">
    <source>
        <dbReference type="ARBA" id="ARBA00001968"/>
    </source>
</evidence>
<dbReference type="Pfam" id="PF08652">
    <property type="entry name" value="RAI1"/>
    <property type="match status" value="1"/>
</dbReference>
<gene>
    <name evidence="9" type="ORF">DASC09_029520</name>
</gene>